<comment type="caution">
    <text evidence="3">The sequence shown here is derived from an EMBL/GenBank/DDBJ whole genome shotgun (WGS) entry which is preliminary data.</text>
</comment>
<dbReference type="PANTHER" id="PTHR11487:SF0">
    <property type="entry name" value="S-ACYL FATTY ACID SYNTHASE THIOESTERASE, MEDIUM CHAIN"/>
    <property type="match status" value="1"/>
</dbReference>
<dbReference type="Pfam" id="PF00975">
    <property type="entry name" value="Thioesterase"/>
    <property type="match status" value="1"/>
</dbReference>
<reference evidence="3 4" key="1">
    <citation type="submission" date="2016-12" db="EMBL/GenBank/DDBJ databases">
        <title>The draft genome sequence of Actinophytocola xinjiangensis.</title>
        <authorList>
            <person name="Wang W."/>
            <person name="Yuan L."/>
        </authorList>
    </citation>
    <scope>NUCLEOTIDE SEQUENCE [LARGE SCALE GENOMIC DNA]</scope>
    <source>
        <strain evidence="3 4">CGMCC 4.4663</strain>
    </source>
</reference>
<name>A0A7Z1AZ00_9PSEU</name>
<evidence type="ECO:0000259" key="2">
    <source>
        <dbReference type="Pfam" id="PF00975"/>
    </source>
</evidence>
<sequence>MSRWLRRLGTTAGPVSRLFCFHSAGGAASAYQGWAEPLSDGVEVVAVQLPGRENRFTEPPHDRMAPLVEELTEVLEPLLDLPFAFFGHSMGARVAFCLAHALGDAGPGRLFVAGSPAPSLRVPVPAWNGSDAGLARYLADLGGTPPQVLADPELLSLLLPTLRADLTVVATWDHPDPAPLACDLHALSGRLDPYAPPARMAAWARETSATFTLDPLPGGHFFVRTELSPVLDIVRRAMANLAERGAHAAR</sequence>
<evidence type="ECO:0000313" key="3">
    <source>
        <dbReference type="EMBL" id="OLF09833.1"/>
    </source>
</evidence>
<evidence type="ECO:0000313" key="4">
    <source>
        <dbReference type="Proteomes" id="UP000185696"/>
    </source>
</evidence>
<accession>A0A7Z1AZ00</accession>
<dbReference type="Gene3D" id="3.40.50.1820">
    <property type="entry name" value="alpha/beta hydrolase"/>
    <property type="match status" value="1"/>
</dbReference>
<dbReference type="Proteomes" id="UP000185696">
    <property type="component" value="Unassembled WGS sequence"/>
</dbReference>
<feature type="domain" description="Thioesterase" evidence="2">
    <location>
        <begin position="17"/>
        <end position="234"/>
    </location>
</feature>
<evidence type="ECO:0000256" key="1">
    <source>
        <dbReference type="ARBA" id="ARBA00007169"/>
    </source>
</evidence>
<gene>
    <name evidence="3" type="ORF">BLA60_18885</name>
</gene>
<dbReference type="InterPro" id="IPR029058">
    <property type="entry name" value="AB_hydrolase_fold"/>
</dbReference>
<dbReference type="InterPro" id="IPR012223">
    <property type="entry name" value="TEII"/>
</dbReference>
<protein>
    <recommendedName>
        <fullName evidence="2">Thioesterase domain-containing protein</fullName>
    </recommendedName>
</protein>
<dbReference type="PANTHER" id="PTHR11487">
    <property type="entry name" value="THIOESTERASE"/>
    <property type="match status" value="1"/>
</dbReference>
<dbReference type="EMBL" id="MSIF01000008">
    <property type="protein sequence ID" value="OLF09833.1"/>
    <property type="molecule type" value="Genomic_DNA"/>
</dbReference>
<dbReference type="GO" id="GO:0008610">
    <property type="term" value="P:lipid biosynthetic process"/>
    <property type="evidence" value="ECO:0007669"/>
    <property type="project" value="TreeGrafter"/>
</dbReference>
<comment type="similarity">
    <text evidence="1">Belongs to the thioesterase family.</text>
</comment>
<proteinExistence type="inferred from homology"/>
<dbReference type="RefSeq" id="WP_075134224.1">
    <property type="nucleotide sequence ID" value="NZ_MSIF01000008.1"/>
</dbReference>
<organism evidence="3 4">
    <name type="scientific">Actinophytocola xinjiangensis</name>
    <dbReference type="NCBI Taxonomy" id="485602"/>
    <lineage>
        <taxon>Bacteria</taxon>
        <taxon>Bacillati</taxon>
        <taxon>Actinomycetota</taxon>
        <taxon>Actinomycetes</taxon>
        <taxon>Pseudonocardiales</taxon>
        <taxon>Pseudonocardiaceae</taxon>
    </lineage>
</organism>
<dbReference type="AlphaFoldDB" id="A0A7Z1AZ00"/>
<dbReference type="InterPro" id="IPR001031">
    <property type="entry name" value="Thioesterase"/>
</dbReference>
<dbReference type="SUPFAM" id="SSF53474">
    <property type="entry name" value="alpha/beta-Hydrolases"/>
    <property type="match status" value="1"/>
</dbReference>
<keyword evidence="4" id="KW-1185">Reference proteome</keyword>